<accession>A0A3E1KD03</accession>
<dbReference type="GO" id="GO:0005829">
    <property type="term" value="C:cytosol"/>
    <property type="evidence" value="ECO:0007669"/>
    <property type="project" value="TreeGrafter"/>
</dbReference>
<dbReference type="FunFam" id="3.40.50.10860:FF:000005">
    <property type="entry name" value="C-1-tetrahydrofolate synthase, cytoplasmic, putative"/>
    <property type="match status" value="1"/>
</dbReference>
<evidence type="ECO:0000259" key="13">
    <source>
        <dbReference type="Pfam" id="PF00763"/>
    </source>
</evidence>
<keyword evidence="6 12" id="KW-0378">Hydrolase</keyword>
<dbReference type="InterPro" id="IPR046346">
    <property type="entry name" value="Aminoacid_DH-like_N_sf"/>
</dbReference>
<evidence type="ECO:0000256" key="11">
    <source>
        <dbReference type="ARBA" id="ARBA00023268"/>
    </source>
</evidence>
<dbReference type="SUPFAM" id="SSF53223">
    <property type="entry name" value="Aminoacid dehydrogenase-like, N-terminal domain"/>
    <property type="match status" value="1"/>
</dbReference>
<comment type="pathway">
    <text evidence="1 12">One-carbon metabolism; tetrahydrofolate interconversion.</text>
</comment>
<dbReference type="FunFam" id="3.40.50.720:FF:000094">
    <property type="entry name" value="Bifunctional protein FolD"/>
    <property type="match status" value="1"/>
</dbReference>
<dbReference type="InterPro" id="IPR020630">
    <property type="entry name" value="THF_DH/CycHdrlase_cat_dom"/>
</dbReference>
<evidence type="ECO:0000313" key="15">
    <source>
        <dbReference type="EMBL" id="RFF32215.1"/>
    </source>
</evidence>
<keyword evidence="8 12" id="KW-0560">Oxidoreductase</keyword>
<evidence type="ECO:0000256" key="2">
    <source>
        <dbReference type="ARBA" id="ARBA00011738"/>
    </source>
</evidence>
<dbReference type="RefSeq" id="WP_116649397.1">
    <property type="nucleotide sequence ID" value="NZ_QUZK01000012.1"/>
</dbReference>
<keyword evidence="7 12" id="KW-0521">NADP</keyword>
<sequence length="289" mass="30396">MTKSPARILDGRAVADRLIANVADAVSHHVGEGGRPPGLAVILVGDDPASEVYVNNKIRACERAGMVSTTHRLAHGVGRGELLALIDALNRDEAVDGILVQLPLPAHLDERAVTRRIAPDKDVDGFHPVNMGRLALRDPGLRPCTPRGVMTLLAAHGIDTKGMNALVVGASNIVGRPLALELLLAGATVSVAHRFTRDLQAHVERAEVLFVAVGKPGIVRPEWIAEDAIVVDIGINRGEDGKLHGDVDFEAASERAGWITPVPGGVGPMTVATLMQNTVEAAGLVVRAP</sequence>
<keyword evidence="16" id="KW-1185">Reference proteome</keyword>
<evidence type="ECO:0000256" key="7">
    <source>
        <dbReference type="ARBA" id="ARBA00022857"/>
    </source>
</evidence>
<dbReference type="Pfam" id="PF02882">
    <property type="entry name" value="THF_DHG_CYH_C"/>
    <property type="match status" value="1"/>
</dbReference>
<evidence type="ECO:0000256" key="6">
    <source>
        <dbReference type="ARBA" id="ARBA00022801"/>
    </source>
</evidence>
<comment type="catalytic activity">
    <reaction evidence="12">
        <text>(6R)-5,10-methylene-5,6,7,8-tetrahydrofolate + NADP(+) = (6R)-5,10-methenyltetrahydrofolate + NADPH</text>
        <dbReference type="Rhea" id="RHEA:22812"/>
        <dbReference type="ChEBI" id="CHEBI:15636"/>
        <dbReference type="ChEBI" id="CHEBI:57455"/>
        <dbReference type="ChEBI" id="CHEBI:57783"/>
        <dbReference type="ChEBI" id="CHEBI:58349"/>
        <dbReference type="EC" id="1.5.1.5"/>
    </reaction>
</comment>
<dbReference type="EC" id="3.5.4.9" evidence="12"/>
<evidence type="ECO:0000256" key="3">
    <source>
        <dbReference type="ARBA" id="ARBA00022563"/>
    </source>
</evidence>
<dbReference type="GO" id="GO:0004488">
    <property type="term" value="F:methylenetetrahydrofolate dehydrogenase (NADP+) activity"/>
    <property type="evidence" value="ECO:0007669"/>
    <property type="project" value="UniProtKB-UniRule"/>
</dbReference>
<evidence type="ECO:0000256" key="12">
    <source>
        <dbReference type="HAMAP-Rule" id="MF_01576"/>
    </source>
</evidence>
<evidence type="ECO:0000256" key="10">
    <source>
        <dbReference type="ARBA" id="ARBA00023167"/>
    </source>
</evidence>
<dbReference type="InterPro" id="IPR020631">
    <property type="entry name" value="THF_DH/CycHdrlase_NAD-bd_dom"/>
</dbReference>
<keyword evidence="10 12" id="KW-0486">Methionine biosynthesis</keyword>
<dbReference type="OrthoDB" id="9803580at2"/>
<dbReference type="EC" id="1.5.1.5" evidence="12"/>
<protein>
    <recommendedName>
        <fullName evidence="12">Bifunctional protein FolD</fullName>
    </recommendedName>
    <domain>
        <recommendedName>
            <fullName evidence="12">Methylenetetrahydrofolate dehydrogenase</fullName>
            <ecNumber evidence="12">1.5.1.5</ecNumber>
        </recommendedName>
    </domain>
    <domain>
        <recommendedName>
            <fullName evidence="12">Methenyltetrahydrofolate cyclohydrolase</fullName>
            <ecNumber evidence="12">3.5.4.9</ecNumber>
        </recommendedName>
    </domain>
</protein>
<comment type="subunit">
    <text evidence="2 12">Homodimer.</text>
</comment>
<comment type="similarity">
    <text evidence="12">Belongs to the tetrahydrofolate dehydrogenase/cyclohydrolase family.</text>
</comment>
<comment type="caution">
    <text evidence="15">The sequence shown here is derived from an EMBL/GenBank/DDBJ whole genome shotgun (WGS) entry which is preliminary data.</text>
</comment>
<dbReference type="GO" id="GO:0004477">
    <property type="term" value="F:methenyltetrahydrofolate cyclohydrolase activity"/>
    <property type="evidence" value="ECO:0007669"/>
    <property type="project" value="UniProtKB-UniRule"/>
</dbReference>
<keyword evidence="3 12" id="KW-0554">One-carbon metabolism</keyword>
<keyword evidence="9 12" id="KW-0368">Histidine biosynthesis</keyword>
<dbReference type="HAMAP" id="MF_01576">
    <property type="entry name" value="THF_DHG_CYH"/>
    <property type="match status" value="1"/>
</dbReference>
<evidence type="ECO:0000256" key="9">
    <source>
        <dbReference type="ARBA" id="ARBA00023102"/>
    </source>
</evidence>
<evidence type="ECO:0000313" key="16">
    <source>
        <dbReference type="Proteomes" id="UP000260351"/>
    </source>
</evidence>
<dbReference type="GO" id="GO:0000105">
    <property type="term" value="P:L-histidine biosynthetic process"/>
    <property type="evidence" value="ECO:0007669"/>
    <property type="project" value="UniProtKB-KW"/>
</dbReference>
<evidence type="ECO:0000256" key="8">
    <source>
        <dbReference type="ARBA" id="ARBA00023002"/>
    </source>
</evidence>
<feature type="binding site" evidence="12">
    <location>
        <begin position="169"/>
        <end position="171"/>
    </location>
    <ligand>
        <name>NADP(+)</name>
        <dbReference type="ChEBI" id="CHEBI:58349"/>
    </ligand>
</feature>
<reference evidence="15 16" key="1">
    <citation type="submission" date="2018-08" db="EMBL/GenBank/DDBJ databases">
        <title>Wenzhouxiangella salilacus sp. nov., a novel bacterium isolated from a saline lake in Xinjiang Province, China.</title>
        <authorList>
            <person name="Han S."/>
        </authorList>
    </citation>
    <scope>NUCLEOTIDE SEQUENCE [LARGE SCALE GENOMIC DNA]</scope>
    <source>
        <strain evidence="15 16">XDB06</strain>
    </source>
</reference>
<keyword evidence="5 12" id="KW-0658">Purine biosynthesis</keyword>
<keyword evidence="11 12" id="KW-0511">Multifunctional enzyme</keyword>
<evidence type="ECO:0000256" key="4">
    <source>
        <dbReference type="ARBA" id="ARBA00022605"/>
    </source>
</evidence>
<comment type="catalytic activity">
    <reaction evidence="12">
        <text>(6R)-5,10-methenyltetrahydrofolate + H2O = (6R)-10-formyltetrahydrofolate + H(+)</text>
        <dbReference type="Rhea" id="RHEA:23700"/>
        <dbReference type="ChEBI" id="CHEBI:15377"/>
        <dbReference type="ChEBI" id="CHEBI:15378"/>
        <dbReference type="ChEBI" id="CHEBI:57455"/>
        <dbReference type="ChEBI" id="CHEBI:195366"/>
        <dbReference type="EC" id="3.5.4.9"/>
    </reaction>
</comment>
<dbReference type="Proteomes" id="UP000260351">
    <property type="component" value="Unassembled WGS sequence"/>
</dbReference>
<evidence type="ECO:0000256" key="5">
    <source>
        <dbReference type="ARBA" id="ARBA00022755"/>
    </source>
</evidence>
<dbReference type="GO" id="GO:0006164">
    <property type="term" value="P:purine nucleotide biosynthetic process"/>
    <property type="evidence" value="ECO:0007669"/>
    <property type="project" value="UniProtKB-KW"/>
</dbReference>
<dbReference type="GO" id="GO:0035999">
    <property type="term" value="P:tetrahydrofolate interconversion"/>
    <property type="evidence" value="ECO:0007669"/>
    <property type="project" value="UniProtKB-UniRule"/>
</dbReference>
<proteinExistence type="inferred from homology"/>
<feature type="binding site" evidence="12">
    <location>
        <position position="235"/>
    </location>
    <ligand>
        <name>NADP(+)</name>
        <dbReference type="ChEBI" id="CHEBI:58349"/>
    </ligand>
</feature>
<dbReference type="PROSITE" id="PS00767">
    <property type="entry name" value="THF_DHG_CYH_2"/>
    <property type="match status" value="1"/>
</dbReference>
<dbReference type="UniPathway" id="UPA00193"/>
<dbReference type="GO" id="GO:0009086">
    <property type="term" value="P:methionine biosynthetic process"/>
    <property type="evidence" value="ECO:0007669"/>
    <property type="project" value="UniProtKB-KW"/>
</dbReference>
<dbReference type="Gene3D" id="3.40.50.10860">
    <property type="entry name" value="Leucine Dehydrogenase, chain A, domain 1"/>
    <property type="match status" value="1"/>
</dbReference>
<dbReference type="EMBL" id="QUZK01000012">
    <property type="protein sequence ID" value="RFF32215.1"/>
    <property type="molecule type" value="Genomic_DNA"/>
</dbReference>
<feature type="domain" description="Tetrahydrofolate dehydrogenase/cyclohydrolase NAD(P)-binding" evidence="14">
    <location>
        <begin position="143"/>
        <end position="282"/>
    </location>
</feature>
<feature type="domain" description="Tetrahydrofolate dehydrogenase/cyclohydrolase catalytic" evidence="13">
    <location>
        <begin position="9"/>
        <end position="124"/>
    </location>
</feature>
<evidence type="ECO:0000256" key="1">
    <source>
        <dbReference type="ARBA" id="ARBA00004777"/>
    </source>
</evidence>
<comment type="function">
    <text evidence="12">Catalyzes the oxidation of 5,10-methylenetetrahydrofolate to 5,10-methenyltetrahydrofolate and then the hydrolysis of 5,10-methenyltetrahydrofolate to 10-formyltetrahydrofolate.</text>
</comment>
<dbReference type="Gene3D" id="3.40.50.720">
    <property type="entry name" value="NAD(P)-binding Rossmann-like Domain"/>
    <property type="match status" value="1"/>
</dbReference>
<comment type="caution">
    <text evidence="12">Lacks conserved residue(s) required for the propagation of feature annotation.</text>
</comment>
<dbReference type="SUPFAM" id="SSF51735">
    <property type="entry name" value="NAD(P)-binding Rossmann-fold domains"/>
    <property type="match status" value="1"/>
</dbReference>
<evidence type="ECO:0000259" key="14">
    <source>
        <dbReference type="Pfam" id="PF02882"/>
    </source>
</evidence>
<dbReference type="CDD" id="cd01080">
    <property type="entry name" value="NAD_bind_m-THF_DH_Cyclohyd"/>
    <property type="match status" value="1"/>
</dbReference>
<dbReference type="AlphaFoldDB" id="A0A3E1KD03"/>
<dbReference type="NCBIfam" id="NF008058">
    <property type="entry name" value="PRK10792.1"/>
    <property type="match status" value="1"/>
</dbReference>
<organism evidence="15 16">
    <name type="scientific">Wenzhouxiangella sediminis</name>
    <dbReference type="NCBI Taxonomy" id="1792836"/>
    <lineage>
        <taxon>Bacteria</taxon>
        <taxon>Pseudomonadati</taxon>
        <taxon>Pseudomonadota</taxon>
        <taxon>Gammaproteobacteria</taxon>
        <taxon>Chromatiales</taxon>
        <taxon>Wenzhouxiangellaceae</taxon>
        <taxon>Wenzhouxiangella</taxon>
    </lineage>
</organism>
<dbReference type="InterPro" id="IPR000672">
    <property type="entry name" value="THF_DH/CycHdrlase"/>
</dbReference>
<gene>
    <name evidence="12 15" type="primary">folD</name>
    <name evidence="15" type="ORF">DZC52_01740</name>
</gene>
<dbReference type="PANTHER" id="PTHR48099">
    <property type="entry name" value="C-1-TETRAHYDROFOLATE SYNTHASE, CYTOPLASMIC-RELATED"/>
    <property type="match status" value="1"/>
</dbReference>
<dbReference type="PRINTS" id="PR00085">
    <property type="entry name" value="THFDHDRGNASE"/>
</dbReference>
<dbReference type="Pfam" id="PF00763">
    <property type="entry name" value="THF_DHG_CYH"/>
    <property type="match status" value="1"/>
</dbReference>
<dbReference type="PANTHER" id="PTHR48099:SF5">
    <property type="entry name" value="C-1-TETRAHYDROFOLATE SYNTHASE, CYTOPLASMIC"/>
    <property type="match status" value="1"/>
</dbReference>
<keyword evidence="4 12" id="KW-0028">Amino-acid biosynthesis</keyword>
<name>A0A3E1KD03_9GAMM</name>
<dbReference type="InterPro" id="IPR020867">
    <property type="entry name" value="THF_DH/CycHdrlase_CS"/>
</dbReference>
<dbReference type="NCBIfam" id="NF010783">
    <property type="entry name" value="PRK14186.1"/>
    <property type="match status" value="1"/>
</dbReference>
<dbReference type="InterPro" id="IPR036291">
    <property type="entry name" value="NAD(P)-bd_dom_sf"/>
</dbReference>